<keyword evidence="13" id="KW-1185">Reference proteome</keyword>
<gene>
    <name evidence="12" type="ORF">CYY_009812</name>
</gene>
<dbReference type="FunFam" id="1.10.510.10:FF:000571">
    <property type="entry name" value="Maternal embryonic leucine zipper kinase"/>
    <property type="match status" value="1"/>
</dbReference>
<reference evidence="12" key="1">
    <citation type="submission" date="2020-01" db="EMBL/GenBank/DDBJ databases">
        <title>Development of genomics and gene disruption for Polysphondylium violaceum indicates a role for the polyketide synthase stlB in stalk morphogenesis.</title>
        <authorList>
            <person name="Narita B."/>
            <person name="Kawabe Y."/>
            <person name="Kin K."/>
            <person name="Saito T."/>
            <person name="Gibbs R."/>
            <person name="Kuspa A."/>
            <person name="Muzny D."/>
            <person name="Queller D."/>
            <person name="Richards S."/>
            <person name="Strassman J."/>
            <person name="Sucgang R."/>
            <person name="Worley K."/>
            <person name="Schaap P."/>
        </authorList>
    </citation>
    <scope>NUCLEOTIDE SEQUENCE</scope>
    <source>
        <strain evidence="12">QSvi11</strain>
    </source>
</reference>
<feature type="binding site" evidence="9">
    <location>
        <position position="56"/>
    </location>
    <ligand>
        <name>ATP</name>
        <dbReference type="ChEBI" id="CHEBI:30616"/>
    </ligand>
</feature>
<dbReference type="SMART" id="SM00220">
    <property type="entry name" value="S_TKc"/>
    <property type="match status" value="1"/>
</dbReference>
<evidence type="ECO:0000256" key="6">
    <source>
        <dbReference type="ARBA" id="ARBA00022840"/>
    </source>
</evidence>
<feature type="compositionally biased region" description="Polar residues" evidence="10">
    <location>
        <begin position="412"/>
        <end position="428"/>
    </location>
</feature>
<evidence type="ECO:0000256" key="7">
    <source>
        <dbReference type="ARBA" id="ARBA00047899"/>
    </source>
</evidence>
<dbReference type="PROSITE" id="PS00107">
    <property type="entry name" value="PROTEIN_KINASE_ATP"/>
    <property type="match status" value="1"/>
</dbReference>
<dbReference type="GO" id="GO:0005524">
    <property type="term" value="F:ATP binding"/>
    <property type="evidence" value="ECO:0007669"/>
    <property type="project" value="UniProtKB-UniRule"/>
</dbReference>
<dbReference type="InterPro" id="IPR017441">
    <property type="entry name" value="Protein_kinase_ATP_BS"/>
</dbReference>
<dbReference type="PANTHER" id="PTHR48012:SF26">
    <property type="entry name" value="SERINE_THREONINE-PROTEIN KINASE DDB_G0283821-RELATED"/>
    <property type="match status" value="1"/>
</dbReference>
<feature type="compositionally biased region" description="Low complexity" evidence="10">
    <location>
        <begin position="541"/>
        <end position="559"/>
    </location>
</feature>
<comment type="caution">
    <text evidence="12">The sequence shown here is derived from an EMBL/GenBank/DDBJ whole genome shotgun (WGS) entry which is preliminary data.</text>
</comment>
<dbReference type="Pfam" id="PF00069">
    <property type="entry name" value="Pkinase"/>
    <property type="match status" value="1"/>
</dbReference>
<organism evidence="12 13">
    <name type="scientific">Polysphondylium violaceum</name>
    <dbReference type="NCBI Taxonomy" id="133409"/>
    <lineage>
        <taxon>Eukaryota</taxon>
        <taxon>Amoebozoa</taxon>
        <taxon>Evosea</taxon>
        <taxon>Eumycetozoa</taxon>
        <taxon>Dictyostelia</taxon>
        <taxon>Dictyosteliales</taxon>
        <taxon>Dictyosteliaceae</taxon>
        <taxon>Polysphondylium</taxon>
    </lineage>
</organism>
<evidence type="ECO:0000256" key="8">
    <source>
        <dbReference type="ARBA" id="ARBA00048679"/>
    </source>
</evidence>
<evidence type="ECO:0000256" key="4">
    <source>
        <dbReference type="ARBA" id="ARBA00022741"/>
    </source>
</evidence>
<feature type="region of interest" description="Disordered" evidence="10">
    <location>
        <begin position="317"/>
        <end position="431"/>
    </location>
</feature>
<keyword evidence="5" id="KW-0418">Kinase</keyword>
<dbReference type="InterPro" id="IPR016024">
    <property type="entry name" value="ARM-type_fold"/>
</dbReference>
<feature type="domain" description="Protein kinase" evidence="11">
    <location>
        <begin position="26"/>
        <end position="286"/>
    </location>
</feature>
<dbReference type="InterPro" id="IPR050629">
    <property type="entry name" value="STE20/SPS1-PAK"/>
</dbReference>
<evidence type="ECO:0000256" key="1">
    <source>
        <dbReference type="ARBA" id="ARBA00012513"/>
    </source>
</evidence>
<accession>A0A8J4PLN6</accession>
<dbReference type="InterPro" id="IPR011989">
    <property type="entry name" value="ARM-like"/>
</dbReference>
<evidence type="ECO:0000256" key="3">
    <source>
        <dbReference type="ARBA" id="ARBA00022679"/>
    </source>
</evidence>
<dbReference type="GO" id="GO:0004674">
    <property type="term" value="F:protein serine/threonine kinase activity"/>
    <property type="evidence" value="ECO:0007669"/>
    <property type="project" value="UniProtKB-KW"/>
</dbReference>
<dbReference type="GO" id="GO:0005737">
    <property type="term" value="C:cytoplasm"/>
    <property type="evidence" value="ECO:0007669"/>
    <property type="project" value="TreeGrafter"/>
</dbReference>
<dbReference type="CDD" id="cd06627">
    <property type="entry name" value="STKc_Cdc7_like"/>
    <property type="match status" value="1"/>
</dbReference>
<dbReference type="InterPro" id="IPR000719">
    <property type="entry name" value="Prot_kinase_dom"/>
</dbReference>
<dbReference type="EMBL" id="AJWJ01000815">
    <property type="protein sequence ID" value="KAF2068869.1"/>
    <property type="molecule type" value="Genomic_DNA"/>
</dbReference>
<dbReference type="SUPFAM" id="SSF56112">
    <property type="entry name" value="Protein kinase-like (PK-like)"/>
    <property type="match status" value="1"/>
</dbReference>
<dbReference type="Gene3D" id="1.10.510.10">
    <property type="entry name" value="Transferase(Phosphotransferase) domain 1"/>
    <property type="match status" value="1"/>
</dbReference>
<dbReference type="AlphaFoldDB" id="A0A8J4PLN6"/>
<sequence length="1240" mass="137629">MSDLLNQLNNEEKRQAIVDKESVGEYILIDIIGKGGFGVVYKALHKTKGYFSAIKKIKIIKRKKKDGGGNDTQSSLMAEINLLKVLSHHNIVRYYDHIPSSSHSYIVMEFIENGSLEKIIKRHGLLPESLVNVYIAQVLNGLEYLHRQGVIHRDIKAANLLISTDGSIKLADFGVATKVSDLSSDNPDDSFAGTPYWMAPEVIQMQGISTACDVWSLGCTIIELLTGTPPYFGLAPAAALYKIVQEDHPPIPQGISSALKDFLLNCFKKDENMRSSAKQLLIHPWVKSIQLKNPESQVKNARLEILSYNAQLQEASVETRPRSKFSHPPTPLSDSTGITATGGGVNTSHTGNLPGSNSNISGPSTPRHHIVNTGPPTPKTSFITNSNTNTTQAIPPTTTTQSTTSSVPIPTASTKSQSLETKNTNAAAPSSPVVVSKQSLTIQQIETTTTSKPQQIDKEKLKTHLQQYSEKDDDDFGSFNNKSAALQLSKLNQFVEQDDEESDFGITSLNAKLAKNQIWNEDEMDGFSDDEIEENNKKKSISNNNNKISSNSNNNNNNNLKLKVKESMSEWDSEIEESFDSISWSENEEIQRTNNIQDKHKEQVIRTIVDFISLLKPNQSNESLINICTKLTELFSTYPEERKILISNGEGGVYFRLPIITLLEILEQNDIKHVNNSKEIESVSSISSISSAAATTTTAIDESKTNLILCLLKLINQSMIDERSVQETICLMNGIPIITAFADKSYPESIREEVSQFVLELCSSSSQSLNMFIAGSRGCKVLVDLLDSDYFTGFSLIHNSLDSISLIFKMNTSTPKTALCHLFAKTALMYRISYLLNQIFNMSESENSQLLLTQKKKVKCHSLSLSSSSSSSSSPNNSPLNKLLNGGGSTSMQNLSKDQFDKVISYSVKAADILLFFSTGDSLVKEEMSQEIVIKYIVKVLDEIYTWRVIKHDIRSFLLKILKVVKNLSMDPNIRSRLDNAGVIPCIVNYLDCHPGIEKISEIYNQVLHSLYYLLLLDKQRQEKALGAGILTHLLHIIDERGPLKELALPILFDFVRSSTNRALLWNCNTIDKLLLLIHDRNWFADAIESIAAWAAVEPVAVFDGLNKNASNYATLVSLLSASHIKHPSFQKSLIPLLYLINGSQPLLKSLIEHGLVKSLTECLALSDSSPVSKITLLKITVCITSYIMNHHANNFNLVDKDQGIALYKVLLNISIQDESEIAKKISENLVKMLISLKYC</sequence>
<evidence type="ECO:0000256" key="9">
    <source>
        <dbReference type="PROSITE-ProRule" id="PRU10141"/>
    </source>
</evidence>
<keyword evidence="4 9" id="KW-0547">Nucleotide-binding</keyword>
<evidence type="ECO:0000256" key="2">
    <source>
        <dbReference type="ARBA" id="ARBA00022527"/>
    </source>
</evidence>
<evidence type="ECO:0000259" key="11">
    <source>
        <dbReference type="PROSITE" id="PS50011"/>
    </source>
</evidence>
<dbReference type="EC" id="2.7.11.1" evidence="1"/>
<comment type="catalytic activity">
    <reaction evidence="7">
        <text>L-threonyl-[protein] + ATP = O-phospho-L-threonyl-[protein] + ADP + H(+)</text>
        <dbReference type="Rhea" id="RHEA:46608"/>
        <dbReference type="Rhea" id="RHEA-COMP:11060"/>
        <dbReference type="Rhea" id="RHEA-COMP:11605"/>
        <dbReference type="ChEBI" id="CHEBI:15378"/>
        <dbReference type="ChEBI" id="CHEBI:30013"/>
        <dbReference type="ChEBI" id="CHEBI:30616"/>
        <dbReference type="ChEBI" id="CHEBI:61977"/>
        <dbReference type="ChEBI" id="CHEBI:456216"/>
        <dbReference type="EC" id="2.7.11.1"/>
    </reaction>
</comment>
<feature type="region of interest" description="Disordered" evidence="10">
    <location>
        <begin position="864"/>
        <end position="883"/>
    </location>
</feature>
<feature type="region of interest" description="Disordered" evidence="10">
    <location>
        <begin position="535"/>
        <end position="559"/>
    </location>
</feature>
<dbReference type="PROSITE" id="PS00108">
    <property type="entry name" value="PROTEIN_KINASE_ST"/>
    <property type="match status" value="1"/>
</dbReference>
<dbReference type="SUPFAM" id="SSF48371">
    <property type="entry name" value="ARM repeat"/>
    <property type="match status" value="1"/>
</dbReference>
<evidence type="ECO:0000256" key="5">
    <source>
        <dbReference type="ARBA" id="ARBA00022777"/>
    </source>
</evidence>
<dbReference type="PROSITE" id="PS50011">
    <property type="entry name" value="PROTEIN_KINASE_DOM"/>
    <property type="match status" value="1"/>
</dbReference>
<comment type="catalytic activity">
    <reaction evidence="8">
        <text>L-seryl-[protein] + ATP = O-phospho-L-seryl-[protein] + ADP + H(+)</text>
        <dbReference type="Rhea" id="RHEA:17989"/>
        <dbReference type="Rhea" id="RHEA-COMP:9863"/>
        <dbReference type="Rhea" id="RHEA-COMP:11604"/>
        <dbReference type="ChEBI" id="CHEBI:15378"/>
        <dbReference type="ChEBI" id="CHEBI:29999"/>
        <dbReference type="ChEBI" id="CHEBI:30616"/>
        <dbReference type="ChEBI" id="CHEBI:83421"/>
        <dbReference type="ChEBI" id="CHEBI:456216"/>
        <dbReference type="EC" id="2.7.11.1"/>
    </reaction>
</comment>
<feature type="compositionally biased region" description="Low complexity" evidence="10">
    <location>
        <begin position="384"/>
        <end position="411"/>
    </location>
</feature>
<dbReference type="PANTHER" id="PTHR48012">
    <property type="entry name" value="STERILE20-LIKE KINASE, ISOFORM B-RELATED"/>
    <property type="match status" value="1"/>
</dbReference>
<proteinExistence type="predicted"/>
<keyword evidence="6 9" id="KW-0067">ATP-binding</keyword>
<keyword evidence="2" id="KW-0723">Serine/threonine-protein kinase</keyword>
<dbReference type="InterPro" id="IPR011009">
    <property type="entry name" value="Kinase-like_dom_sf"/>
</dbReference>
<evidence type="ECO:0000256" key="10">
    <source>
        <dbReference type="SAM" id="MobiDB-lite"/>
    </source>
</evidence>
<evidence type="ECO:0000313" key="13">
    <source>
        <dbReference type="Proteomes" id="UP000695562"/>
    </source>
</evidence>
<evidence type="ECO:0000313" key="12">
    <source>
        <dbReference type="EMBL" id="KAF2068869.1"/>
    </source>
</evidence>
<dbReference type="Gene3D" id="1.25.10.10">
    <property type="entry name" value="Leucine-rich Repeat Variant"/>
    <property type="match status" value="2"/>
</dbReference>
<dbReference type="Proteomes" id="UP000695562">
    <property type="component" value="Unassembled WGS sequence"/>
</dbReference>
<name>A0A8J4PLN6_9MYCE</name>
<feature type="compositionally biased region" description="Polar residues" evidence="10">
    <location>
        <begin position="346"/>
        <end position="364"/>
    </location>
</feature>
<protein>
    <recommendedName>
        <fullName evidence="1">non-specific serine/threonine protein kinase</fullName>
        <ecNumber evidence="1">2.7.11.1</ecNumber>
    </recommendedName>
</protein>
<dbReference type="InterPro" id="IPR008271">
    <property type="entry name" value="Ser/Thr_kinase_AS"/>
</dbReference>
<dbReference type="OrthoDB" id="18045at2759"/>
<keyword evidence="3" id="KW-0808">Transferase</keyword>